<reference evidence="2" key="1">
    <citation type="submission" date="2019-08" db="EMBL/GenBank/DDBJ databases">
        <title>The genome of the North American firefly Photinus pyralis.</title>
        <authorList>
            <consortium name="Photinus pyralis genome working group"/>
            <person name="Fallon T.R."/>
            <person name="Sander Lower S.E."/>
            <person name="Weng J.-K."/>
        </authorList>
    </citation>
    <scope>NUCLEOTIDE SEQUENCE</scope>
    <source>
        <strain evidence="2">TRF0915ILg1</strain>
        <tissue evidence="2">Whole body</tissue>
    </source>
</reference>
<dbReference type="EMBL" id="VTPC01091303">
    <property type="protein sequence ID" value="KAF2878703.1"/>
    <property type="molecule type" value="Genomic_DNA"/>
</dbReference>
<comment type="caution">
    <text evidence="2">The sequence shown here is derived from an EMBL/GenBank/DDBJ whole genome shotgun (WGS) entry which is preliminary data.</text>
</comment>
<keyword evidence="3" id="KW-1185">Reference proteome</keyword>
<protein>
    <recommendedName>
        <fullName evidence="1">Mos1 transposase HTH domain-containing protein</fullName>
    </recommendedName>
</protein>
<proteinExistence type="predicted"/>
<gene>
    <name evidence="2" type="ORF">ILUMI_27471</name>
</gene>
<dbReference type="GO" id="GO:0003676">
    <property type="term" value="F:nucleic acid binding"/>
    <property type="evidence" value="ECO:0007669"/>
    <property type="project" value="InterPro"/>
</dbReference>
<organism evidence="2 3">
    <name type="scientific">Ignelater luminosus</name>
    <name type="common">Cucubano</name>
    <name type="synonym">Pyrophorus luminosus</name>
    <dbReference type="NCBI Taxonomy" id="2038154"/>
    <lineage>
        <taxon>Eukaryota</taxon>
        <taxon>Metazoa</taxon>
        <taxon>Ecdysozoa</taxon>
        <taxon>Arthropoda</taxon>
        <taxon>Hexapoda</taxon>
        <taxon>Insecta</taxon>
        <taxon>Pterygota</taxon>
        <taxon>Neoptera</taxon>
        <taxon>Endopterygota</taxon>
        <taxon>Coleoptera</taxon>
        <taxon>Polyphaga</taxon>
        <taxon>Elateriformia</taxon>
        <taxon>Elateroidea</taxon>
        <taxon>Elateridae</taxon>
        <taxon>Agrypninae</taxon>
        <taxon>Pyrophorini</taxon>
        <taxon>Ignelater</taxon>
    </lineage>
</organism>
<evidence type="ECO:0000313" key="2">
    <source>
        <dbReference type="EMBL" id="KAF2878703.1"/>
    </source>
</evidence>
<dbReference type="PANTHER" id="PTHR46060">
    <property type="entry name" value="MARINER MOS1 TRANSPOSASE-LIKE PROTEIN"/>
    <property type="match status" value="1"/>
</dbReference>
<name>A0A8K0C642_IGNLU</name>
<feature type="domain" description="Mos1 transposase HTH" evidence="1">
    <location>
        <begin position="107"/>
        <end position="154"/>
    </location>
</feature>
<dbReference type="InterPro" id="IPR052709">
    <property type="entry name" value="Transposase-MT_Hybrid"/>
</dbReference>
<dbReference type="InterPro" id="IPR041426">
    <property type="entry name" value="Mos1_HTH"/>
</dbReference>
<dbReference type="PANTHER" id="PTHR46060:SF1">
    <property type="entry name" value="MARINER MOS1 TRANSPOSASE-LIKE PROTEIN"/>
    <property type="match status" value="1"/>
</dbReference>
<dbReference type="Proteomes" id="UP000801492">
    <property type="component" value="Unassembled WGS sequence"/>
</dbReference>
<dbReference type="Pfam" id="PF17906">
    <property type="entry name" value="HTH_48"/>
    <property type="match status" value="1"/>
</dbReference>
<dbReference type="Gene3D" id="3.30.420.10">
    <property type="entry name" value="Ribonuclease H-like superfamily/Ribonuclease H"/>
    <property type="match status" value="1"/>
</dbReference>
<evidence type="ECO:0000313" key="3">
    <source>
        <dbReference type="Proteomes" id="UP000801492"/>
    </source>
</evidence>
<dbReference type="OrthoDB" id="8190546at2759"/>
<evidence type="ECO:0000259" key="1">
    <source>
        <dbReference type="Pfam" id="PF17906"/>
    </source>
</evidence>
<dbReference type="InterPro" id="IPR036397">
    <property type="entry name" value="RNaseH_sf"/>
</dbReference>
<dbReference type="AlphaFoldDB" id="A0A8K0C642"/>
<sequence length="253" mass="29241">MNGDAKSKKFSYTQLLPLGRCWRQVVEWYPVMWICSLWKKIRDGSELPTKALDVEYDMHYTATDDGRSVWATANTANTNHSLQKVGSRRSMRTMATVVSMVTWLRDEIRTVTRYNFLRGLSIGEYVEELKNVMGDDCPHQTTVFCWYREFRRRDFSTNDVPSDVVTPEVIDKVSNLITENRQISFRQIDKTLAISAPSVHKILHEHFKVKKNFHHDNAKPHAARLTQDVLKNAGLKLLVHPPYSPDLPVCDFG</sequence>
<accession>A0A8K0C642</accession>